<evidence type="ECO:0000313" key="3">
    <source>
        <dbReference type="Proteomes" id="UP000296216"/>
    </source>
</evidence>
<dbReference type="Proteomes" id="UP000323075">
    <property type="component" value="Unassembled WGS sequence"/>
</dbReference>
<gene>
    <name evidence="2" type="ORF">APQ99_01292</name>
    <name evidence="1" type="ORF">HBSAL_02870</name>
</gene>
<dbReference type="Proteomes" id="UP000296216">
    <property type="component" value="Chromosome"/>
</dbReference>
<reference evidence="2 4" key="2">
    <citation type="submission" date="2019-07" db="EMBL/GenBank/DDBJ databases">
        <title>Genomic Encyclopedia of Archaeal and Bacterial Type Strains, Phase II (KMG-II): from individual species to whole genera.</title>
        <authorList>
            <person name="Goeker M."/>
        </authorList>
    </citation>
    <scope>NUCLEOTIDE SEQUENCE [LARGE SCALE GENOMIC DNA]</scope>
    <source>
        <strain evidence="2 4">DSM 3754</strain>
    </source>
</reference>
<protein>
    <recommendedName>
        <fullName evidence="5">Acetyl-CoA synthetase</fullName>
    </recommendedName>
</protein>
<sequence>METVADVVATLDDPAQPVLRHARPMDARTTRNRVYKTGNALRHRGVRVDAGVAILDAPTPEAVQTFLGASLLGATVAFGPEPVVDARVLAGPTADLGAYDLPAGGQRVGWGEPPADPSWMYFERDVWSENPAFPEPEIDADTTLLAAGGATHREVVAAAERVASERYDSHDAVAVRAPLSDPGTVVAGVVAPLLAGATVVLPPEGGEGTVAVAAADADAVPEADVVSPGSAAPN</sequence>
<dbReference type="Gene3D" id="3.40.50.12780">
    <property type="entry name" value="N-terminal domain of ligase-like"/>
    <property type="match status" value="1"/>
</dbReference>
<dbReference type="RefSeq" id="WP_010902320.1">
    <property type="nucleotide sequence ID" value="NZ_VRYN01000002.1"/>
</dbReference>
<dbReference type="SUPFAM" id="SSF56801">
    <property type="entry name" value="Acetyl-CoA synthetase-like"/>
    <property type="match status" value="1"/>
</dbReference>
<reference evidence="1 3" key="1">
    <citation type="journal article" date="2019" name="Microbiol. Resour. Announc.">
        <title>The Genome Sequence of the Halobacterium salinarum Type Strain Is Closely Related to That of Laboratory Strains NRC-1 and R1.</title>
        <authorList>
            <person name="Pfeiffer F."/>
            <person name="Marchfelder A."/>
            <person name="Habermann B."/>
            <person name="Dyall-Smith M.L."/>
        </authorList>
    </citation>
    <scope>NUCLEOTIDE SEQUENCE [LARGE SCALE GENOMIC DNA]</scope>
    <source>
        <strain evidence="1">91-R6</strain>
        <strain evidence="3">ATCC 33171 / DSM 3754 / JCM 8978 / NBRC 102687 / NCIMB 764 / 91-R6</strain>
    </source>
</reference>
<accession>A0A4D6GRZ7</accession>
<evidence type="ECO:0000313" key="1">
    <source>
        <dbReference type="EMBL" id="QCC44301.1"/>
    </source>
</evidence>
<evidence type="ECO:0008006" key="5">
    <source>
        <dbReference type="Google" id="ProtNLM"/>
    </source>
</evidence>
<evidence type="ECO:0000313" key="4">
    <source>
        <dbReference type="Proteomes" id="UP000323075"/>
    </source>
</evidence>
<dbReference type="GeneID" id="68693396"/>
<dbReference type="EMBL" id="CP038631">
    <property type="protein sequence ID" value="QCC44301.1"/>
    <property type="molecule type" value="Genomic_DNA"/>
</dbReference>
<proteinExistence type="predicted"/>
<name>A0A4D6GRZ7_HALS9</name>
<organism evidence="1 3">
    <name type="scientific">Halobacterium salinarum (strain ATCC 33171 / DSM 3754 / JCM 8978 / NBRC 102687 / NCIMB 764 / 91-R6)</name>
    <dbReference type="NCBI Taxonomy" id="2597657"/>
    <lineage>
        <taxon>Archaea</taxon>
        <taxon>Methanobacteriati</taxon>
        <taxon>Methanobacteriota</taxon>
        <taxon>Stenosarchaea group</taxon>
        <taxon>Halobacteria</taxon>
        <taxon>Halobacteriales</taxon>
        <taxon>Halobacteriaceae</taxon>
        <taxon>Halobacterium</taxon>
    </lineage>
</organism>
<evidence type="ECO:0000313" key="2">
    <source>
        <dbReference type="EMBL" id="TYO76651.1"/>
    </source>
</evidence>
<dbReference type="EMBL" id="VRYN01000002">
    <property type="protein sequence ID" value="TYO76651.1"/>
    <property type="molecule type" value="Genomic_DNA"/>
</dbReference>
<reference evidence="1" key="3">
    <citation type="journal article" name="MicrobiologyOpen">
        <title>Whole-genome comparison between the type strain of Halobacterium salinarum (DSM 3754(T)) and the laboratory strains R1 and NRC-1.</title>
        <authorList>
            <person name="Pfeiffer F."/>
            <person name="Losensky G."/>
            <person name="Marchfelder A."/>
            <person name="Habermann B."/>
            <person name="Dyall-Smith M."/>
        </authorList>
    </citation>
    <scope>NUCLEOTIDE SEQUENCE</scope>
    <source>
        <strain evidence="1">91-R6</strain>
    </source>
</reference>
<dbReference type="InterPro" id="IPR042099">
    <property type="entry name" value="ANL_N_sf"/>
</dbReference>
<dbReference type="AlphaFoldDB" id="A0A4D6GRZ7"/>